<feature type="compositionally biased region" description="Low complexity" evidence="1">
    <location>
        <begin position="79"/>
        <end position="91"/>
    </location>
</feature>
<keyword evidence="2" id="KW-0732">Signal</keyword>
<keyword evidence="4" id="KW-1185">Reference proteome</keyword>
<gene>
    <name evidence="3" type="ORF">BPAE_0066g00070</name>
</gene>
<feature type="signal peptide" evidence="2">
    <location>
        <begin position="1"/>
        <end position="32"/>
    </location>
</feature>
<proteinExistence type="predicted"/>
<dbReference type="Proteomes" id="UP000297910">
    <property type="component" value="Unassembled WGS sequence"/>
</dbReference>
<name>A0A4Z1FWI2_9HELO</name>
<feature type="region of interest" description="Disordered" evidence="1">
    <location>
        <begin position="35"/>
        <end position="108"/>
    </location>
</feature>
<accession>A0A4Z1FWI2</accession>
<evidence type="ECO:0000256" key="2">
    <source>
        <dbReference type="SAM" id="SignalP"/>
    </source>
</evidence>
<evidence type="ECO:0000313" key="4">
    <source>
        <dbReference type="Proteomes" id="UP000297910"/>
    </source>
</evidence>
<feature type="compositionally biased region" description="Low complexity" evidence="1">
    <location>
        <begin position="43"/>
        <end position="72"/>
    </location>
</feature>
<protein>
    <recommendedName>
        <fullName evidence="5">Ig-like domain-containing protein</fullName>
    </recommendedName>
</protein>
<sequence>MLNGNRKMQHLKYFIAIFGVLLFLSSDNVVEARRHNRRQSPCTASSAPGSSLPPSTTSKQPSTTSKQPSTTSKPPPVSTTPSTTTISTSAPTSPPSSPGPPNPPVCNMQSPGICQLATKSNFPTRPLVQDAWIFNPSCNVIGGTTNIPLYKTFFLASQLPYGVVMTGNSPTASPSFDYAGGHYGVGGTDGGNPGWWCAIEGDGTYDCYAQFKC</sequence>
<feature type="compositionally biased region" description="Pro residues" evidence="1">
    <location>
        <begin position="92"/>
        <end position="104"/>
    </location>
</feature>
<dbReference type="AlphaFoldDB" id="A0A4Z1FWI2"/>
<dbReference type="EMBL" id="PQXI01000066">
    <property type="protein sequence ID" value="TGO26081.1"/>
    <property type="molecule type" value="Genomic_DNA"/>
</dbReference>
<reference evidence="3 4" key="1">
    <citation type="submission" date="2017-12" db="EMBL/GenBank/DDBJ databases">
        <title>Comparative genomics of Botrytis spp.</title>
        <authorList>
            <person name="Valero-Jimenez C.A."/>
            <person name="Tapia P."/>
            <person name="Veloso J."/>
            <person name="Silva-Moreno E."/>
            <person name="Staats M."/>
            <person name="Valdes J.H."/>
            <person name="Van Kan J.A.L."/>
        </authorList>
    </citation>
    <scope>NUCLEOTIDE SEQUENCE [LARGE SCALE GENOMIC DNA]</scope>
    <source>
        <strain evidence="3 4">Bp0003</strain>
    </source>
</reference>
<evidence type="ECO:0008006" key="5">
    <source>
        <dbReference type="Google" id="ProtNLM"/>
    </source>
</evidence>
<feature type="chain" id="PRO_5021372435" description="Ig-like domain-containing protein" evidence="2">
    <location>
        <begin position="33"/>
        <end position="213"/>
    </location>
</feature>
<evidence type="ECO:0000256" key="1">
    <source>
        <dbReference type="SAM" id="MobiDB-lite"/>
    </source>
</evidence>
<evidence type="ECO:0000313" key="3">
    <source>
        <dbReference type="EMBL" id="TGO26081.1"/>
    </source>
</evidence>
<organism evidence="3 4">
    <name type="scientific">Botrytis paeoniae</name>
    <dbReference type="NCBI Taxonomy" id="278948"/>
    <lineage>
        <taxon>Eukaryota</taxon>
        <taxon>Fungi</taxon>
        <taxon>Dikarya</taxon>
        <taxon>Ascomycota</taxon>
        <taxon>Pezizomycotina</taxon>
        <taxon>Leotiomycetes</taxon>
        <taxon>Helotiales</taxon>
        <taxon>Sclerotiniaceae</taxon>
        <taxon>Botrytis</taxon>
    </lineage>
</organism>
<comment type="caution">
    <text evidence="3">The sequence shown here is derived from an EMBL/GenBank/DDBJ whole genome shotgun (WGS) entry which is preliminary data.</text>
</comment>